<dbReference type="InterPro" id="IPR015797">
    <property type="entry name" value="NUDIX_hydrolase-like_dom_sf"/>
</dbReference>
<proteinExistence type="predicted"/>
<dbReference type="PANTHER" id="PTHR10885:SF0">
    <property type="entry name" value="ISOPENTENYL-DIPHOSPHATE DELTA-ISOMERASE"/>
    <property type="match status" value="1"/>
</dbReference>
<evidence type="ECO:0000256" key="1">
    <source>
        <dbReference type="ARBA" id="ARBA00022801"/>
    </source>
</evidence>
<dbReference type="RefSeq" id="WP_176269248.1">
    <property type="nucleotide sequence ID" value="NZ_JABVBA010000001.1"/>
</dbReference>
<protein>
    <submittedName>
        <fullName evidence="3">NUDIX domain-containing protein</fullName>
    </submittedName>
</protein>
<keyword evidence="1" id="KW-0378">Hydrolase</keyword>
<dbReference type="EMBL" id="JABVBA010000001">
    <property type="protein sequence ID" value="NVF10422.1"/>
    <property type="molecule type" value="Genomic_DNA"/>
</dbReference>
<feature type="domain" description="Nudix hydrolase" evidence="2">
    <location>
        <begin position="29"/>
        <end position="159"/>
    </location>
</feature>
<gene>
    <name evidence="3" type="ORF">HV819_00095</name>
</gene>
<name>A0ABX2N7B3_9FIRM</name>
<dbReference type="Proteomes" id="UP000540919">
    <property type="component" value="Unassembled WGS sequence"/>
</dbReference>
<dbReference type="InterPro" id="IPR020084">
    <property type="entry name" value="NUDIX_hydrolase_CS"/>
</dbReference>
<dbReference type="PANTHER" id="PTHR10885">
    <property type="entry name" value="ISOPENTENYL-DIPHOSPHATE DELTA-ISOMERASE"/>
    <property type="match status" value="1"/>
</dbReference>
<dbReference type="Gene3D" id="3.90.79.10">
    <property type="entry name" value="Nucleoside Triphosphate Pyrophosphohydrolase"/>
    <property type="match status" value="1"/>
</dbReference>
<keyword evidence="4" id="KW-1185">Reference proteome</keyword>
<dbReference type="InterPro" id="IPR000086">
    <property type="entry name" value="NUDIX_hydrolase_dom"/>
</dbReference>
<dbReference type="PROSITE" id="PS51462">
    <property type="entry name" value="NUDIX"/>
    <property type="match status" value="1"/>
</dbReference>
<dbReference type="SUPFAM" id="SSF55811">
    <property type="entry name" value="Nudix"/>
    <property type="match status" value="1"/>
</dbReference>
<organism evidence="3 4">
    <name type="scientific">Anaerococcus faecalis</name>
    <dbReference type="NCBI Taxonomy" id="2742993"/>
    <lineage>
        <taxon>Bacteria</taxon>
        <taxon>Bacillati</taxon>
        <taxon>Bacillota</taxon>
        <taxon>Tissierellia</taxon>
        <taxon>Tissierellales</taxon>
        <taxon>Peptoniphilaceae</taxon>
        <taxon>Anaerococcus</taxon>
    </lineage>
</organism>
<reference evidence="3 4" key="1">
    <citation type="submission" date="2020-06" db="EMBL/GenBank/DDBJ databases">
        <title>Anaerococcus sp. nov., isolated form swine feces.</title>
        <authorList>
            <person name="Yu S."/>
        </authorList>
    </citation>
    <scope>NUCLEOTIDE SEQUENCE [LARGE SCALE GENOMIC DNA]</scope>
    <source>
        <strain evidence="3 4">AGMB00486</strain>
    </source>
</reference>
<accession>A0ABX2N7B3</accession>
<dbReference type="CDD" id="cd04693">
    <property type="entry name" value="NUDIX_Hydrolase"/>
    <property type="match status" value="1"/>
</dbReference>
<sequence length="175" mass="20572">MIEYVDLYDNFRNKTGDIIERRQRVPNGLYRLIIHVCIFDSNGKMLIQQRSSNKSSWANMWDLTISGAVSSGETSQIAANRELFEELGVEYDFSKDYPNLSVKTRFRIDDIFIINNMKLGLDSLILQKEEVKDASFKTLDEILSLIDKKEFVPYQKDYIKLLFYLKDNNNLFDMR</sequence>
<comment type="caution">
    <text evidence="3">The sequence shown here is derived from an EMBL/GenBank/DDBJ whole genome shotgun (WGS) entry which is preliminary data.</text>
</comment>
<evidence type="ECO:0000313" key="4">
    <source>
        <dbReference type="Proteomes" id="UP000540919"/>
    </source>
</evidence>
<dbReference type="Pfam" id="PF00293">
    <property type="entry name" value="NUDIX"/>
    <property type="match status" value="1"/>
</dbReference>
<dbReference type="PROSITE" id="PS00893">
    <property type="entry name" value="NUDIX_BOX"/>
    <property type="match status" value="1"/>
</dbReference>
<evidence type="ECO:0000313" key="3">
    <source>
        <dbReference type="EMBL" id="NVF10422.1"/>
    </source>
</evidence>
<evidence type="ECO:0000259" key="2">
    <source>
        <dbReference type="PROSITE" id="PS51462"/>
    </source>
</evidence>